<organism evidence="2 3">
    <name type="scientific">Vitrella brassicaformis (strain CCMP3155)</name>
    <dbReference type="NCBI Taxonomy" id="1169540"/>
    <lineage>
        <taxon>Eukaryota</taxon>
        <taxon>Sar</taxon>
        <taxon>Alveolata</taxon>
        <taxon>Colpodellida</taxon>
        <taxon>Vitrellaceae</taxon>
        <taxon>Vitrella</taxon>
    </lineage>
</organism>
<evidence type="ECO:0000313" key="2">
    <source>
        <dbReference type="EMBL" id="CEM02294.1"/>
    </source>
</evidence>
<reference evidence="2 3" key="1">
    <citation type="submission" date="2014-11" db="EMBL/GenBank/DDBJ databases">
        <authorList>
            <person name="Zhu J."/>
            <person name="Qi W."/>
            <person name="Song R."/>
        </authorList>
    </citation>
    <scope>NUCLEOTIDE SEQUENCE [LARGE SCALE GENOMIC DNA]</scope>
</reference>
<gene>
    <name evidence="2" type="ORF">Vbra_20917</name>
</gene>
<keyword evidence="3" id="KW-1185">Reference proteome</keyword>
<dbReference type="VEuPathDB" id="CryptoDB:Vbra_20917"/>
<dbReference type="InParanoid" id="A0A0G4EUN5"/>
<dbReference type="AlphaFoldDB" id="A0A0G4EUN5"/>
<feature type="compositionally biased region" description="Low complexity" evidence="1">
    <location>
        <begin position="19"/>
        <end position="31"/>
    </location>
</feature>
<dbReference type="Proteomes" id="UP000041254">
    <property type="component" value="Unassembled WGS sequence"/>
</dbReference>
<dbReference type="PhylomeDB" id="A0A0G4EUN5"/>
<evidence type="ECO:0000256" key="1">
    <source>
        <dbReference type="SAM" id="MobiDB-lite"/>
    </source>
</evidence>
<accession>A0A0G4EUN5</accession>
<dbReference type="EMBL" id="CDMY01000322">
    <property type="protein sequence ID" value="CEM02294.1"/>
    <property type="molecule type" value="Genomic_DNA"/>
</dbReference>
<proteinExistence type="predicted"/>
<sequence length="583" mass="63157">MEDDRQVKRSRHHSEDAPASSASASASSSAAAGGGGVESDEERQRRDDRERCLCKKISDTEGLLSFMMAFLPINLMVQVSQHIYQQASRQQHHLTISCGTREERSVWQRIPVPLVTQLGALLTSLTSITLRHPMATARWCLDVLVAMVEGQQGGTLQTITIEGAVQLTGAEMQTVARTHPALPAPLNPPPTLDALSTIAGLTHDHRQLADRGWLMPSLATVRQGGWDADRLGRLISSSRSLRRVDGTLDGEEWASVFERIAAAPAGQQGGPLAQLEEIGTILLFNDSPAGVERLQGVLVARGCRRSLKRLDVRFSDLYSISRHNLPVLLALDRLVGACCLPDAPLIFDENTIHIRGHLEFDLSIFCHPDFPIRPSPSLQTMIQQLARQATSVHYTFTQQGLTDPHTNPSESAVEMAKSLSFDEAAVSKLGGAAARLLADKMPKKMVKVNINTLSGEEKVGVLTALGSEREVNTVWMGEVGVEQLVGAADGLPTIRALDFDLTLPAGVQDAGGAVRTGLSLAIDQITHVRGLQCVTLTVDTTAEQYDSIEASIPDGANIGGFTIRHHQHFRGEYCTIMTAIRNA</sequence>
<protein>
    <submittedName>
        <fullName evidence="2">Uncharacterized protein</fullName>
    </submittedName>
</protein>
<evidence type="ECO:0000313" key="3">
    <source>
        <dbReference type="Proteomes" id="UP000041254"/>
    </source>
</evidence>
<feature type="region of interest" description="Disordered" evidence="1">
    <location>
        <begin position="1"/>
        <end position="49"/>
    </location>
</feature>
<name>A0A0G4EUN5_VITBC</name>